<organism evidence="9 10">
    <name type="scientific">Dreissena polymorpha</name>
    <name type="common">Zebra mussel</name>
    <name type="synonym">Mytilus polymorpha</name>
    <dbReference type="NCBI Taxonomy" id="45954"/>
    <lineage>
        <taxon>Eukaryota</taxon>
        <taxon>Metazoa</taxon>
        <taxon>Spiralia</taxon>
        <taxon>Lophotrochozoa</taxon>
        <taxon>Mollusca</taxon>
        <taxon>Bivalvia</taxon>
        <taxon>Autobranchia</taxon>
        <taxon>Heteroconchia</taxon>
        <taxon>Euheterodonta</taxon>
        <taxon>Imparidentia</taxon>
        <taxon>Neoheterodontei</taxon>
        <taxon>Myida</taxon>
        <taxon>Dreissenoidea</taxon>
        <taxon>Dreissenidae</taxon>
        <taxon>Dreissena</taxon>
    </lineage>
</organism>
<keyword evidence="5" id="KW-0325">Glycoprotein</keyword>
<dbReference type="SMART" id="SM00181">
    <property type="entry name" value="EGF"/>
    <property type="match status" value="4"/>
</dbReference>
<gene>
    <name evidence="9" type="ORF">DPMN_098502</name>
</gene>
<dbReference type="PROSITE" id="PS50026">
    <property type="entry name" value="EGF_3"/>
    <property type="match status" value="4"/>
</dbReference>
<comment type="caution">
    <text evidence="9">The sequence shown here is derived from an EMBL/GenBank/DDBJ whole genome shotgun (WGS) entry which is preliminary data.</text>
</comment>
<dbReference type="InterPro" id="IPR001881">
    <property type="entry name" value="EGF-like_Ca-bd_dom"/>
</dbReference>
<dbReference type="SMART" id="SM00179">
    <property type="entry name" value="EGF_CA"/>
    <property type="match status" value="5"/>
</dbReference>
<feature type="disulfide bond" evidence="6">
    <location>
        <begin position="96"/>
        <end position="105"/>
    </location>
</feature>
<comment type="caution">
    <text evidence="6">Lacks conserved residue(s) required for the propagation of feature annotation.</text>
</comment>
<keyword evidence="7" id="KW-1133">Transmembrane helix</keyword>
<feature type="disulfide bond" evidence="6">
    <location>
        <begin position="135"/>
        <end position="144"/>
    </location>
</feature>
<dbReference type="Proteomes" id="UP000828390">
    <property type="component" value="Unassembled WGS sequence"/>
</dbReference>
<keyword evidence="2" id="KW-0732">Signal</keyword>
<dbReference type="InterPro" id="IPR000152">
    <property type="entry name" value="EGF-type_Asp/Asn_hydroxyl_site"/>
</dbReference>
<dbReference type="PROSITE" id="PS01186">
    <property type="entry name" value="EGF_2"/>
    <property type="match status" value="4"/>
</dbReference>
<dbReference type="InterPro" id="IPR000742">
    <property type="entry name" value="EGF"/>
</dbReference>
<keyword evidence="1 6" id="KW-0245">EGF-like domain</keyword>
<evidence type="ECO:0000256" key="4">
    <source>
        <dbReference type="ARBA" id="ARBA00023157"/>
    </source>
</evidence>
<dbReference type="Pfam" id="PF07645">
    <property type="entry name" value="EGF_CA"/>
    <property type="match status" value="5"/>
</dbReference>
<dbReference type="InterPro" id="IPR051586">
    <property type="entry name" value="PKC-binding_NELL"/>
</dbReference>
<dbReference type="PANTHER" id="PTHR24042:SF5">
    <property type="entry name" value="EGF-LIKE CALCIUM-BINDING DOMAIN-CONTAINING PROTEIN"/>
    <property type="match status" value="1"/>
</dbReference>
<evidence type="ECO:0000256" key="7">
    <source>
        <dbReference type="SAM" id="Phobius"/>
    </source>
</evidence>
<dbReference type="SUPFAM" id="SSF57184">
    <property type="entry name" value="Growth factor receptor domain"/>
    <property type="match status" value="1"/>
</dbReference>
<dbReference type="PANTHER" id="PTHR24042">
    <property type="entry name" value="NEL HOMOLOG"/>
    <property type="match status" value="1"/>
</dbReference>
<dbReference type="PROSITE" id="PS00010">
    <property type="entry name" value="ASX_HYDROXYL"/>
    <property type="match status" value="2"/>
</dbReference>
<dbReference type="GO" id="GO:0008201">
    <property type="term" value="F:heparin binding"/>
    <property type="evidence" value="ECO:0007669"/>
    <property type="project" value="TreeGrafter"/>
</dbReference>
<keyword evidence="3" id="KW-0677">Repeat</keyword>
<name>A0A9D4LET7_DREPO</name>
<evidence type="ECO:0000313" key="10">
    <source>
        <dbReference type="Proteomes" id="UP000828390"/>
    </source>
</evidence>
<feature type="domain" description="EGF-like" evidence="8">
    <location>
        <begin position="31"/>
        <end position="68"/>
    </location>
</feature>
<feature type="disulfide bond" evidence="6">
    <location>
        <begin position="19"/>
        <end position="28"/>
    </location>
</feature>
<feature type="transmembrane region" description="Helical" evidence="7">
    <location>
        <begin position="239"/>
        <end position="261"/>
    </location>
</feature>
<feature type="disulfide bond" evidence="6">
    <location>
        <begin position="58"/>
        <end position="67"/>
    </location>
</feature>
<dbReference type="OrthoDB" id="6149761at2759"/>
<dbReference type="GO" id="GO:0005509">
    <property type="term" value="F:calcium ion binding"/>
    <property type="evidence" value="ECO:0007669"/>
    <property type="project" value="InterPro"/>
</dbReference>
<dbReference type="GO" id="GO:0005615">
    <property type="term" value="C:extracellular space"/>
    <property type="evidence" value="ECO:0007669"/>
    <property type="project" value="TreeGrafter"/>
</dbReference>
<keyword evidence="4 6" id="KW-1015">Disulfide bond</keyword>
<evidence type="ECO:0000256" key="5">
    <source>
        <dbReference type="ARBA" id="ARBA00023180"/>
    </source>
</evidence>
<evidence type="ECO:0000256" key="6">
    <source>
        <dbReference type="PROSITE-ProRule" id="PRU00076"/>
    </source>
</evidence>
<dbReference type="PROSITE" id="PS01187">
    <property type="entry name" value="EGF_CA"/>
    <property type="match status" value="2"/>
</dbReference>
<feature type="domain" description="EGF-like" evidence="8">
    <location>
        <begin position="69"/>
        <end position="106"/>
    </location>
</feature>
<feature type="domain" description="EGF-like" evidence="8">
    <location>
        <begin position="1"/>
        <end position="29"/>
    </location>
</feature>
<keyword evidence="10" id="KW-1185">Reference proteome</keyword>
<sequence length="265" mass="28870">MCGLHQHCMNTAESFRCECDLGWKGSACAIDINECNNTSMCGLHQHCMKTAGSFRCDCDIGWEGVNCKDTDECINASTCGNNQNCVNTDGSFRCNCEIGWKGVSCSIAIDECTNKNICGPQQHCVSTIGSFRCDCDIGWEGGNCSIDIDECTNAYNCEEHQHCVNSIGTYMCIEYIMDTSTRYTSTNYQYQSLVTASNGFRPSSVNNAKNLDSGVMKIVQSSANVKGNSGDQQEINLDVVLGSVFGTVAFISGFLVALVAYRKCR</sequence>
<proteinExistence type="predicted"/>
<feature type="domain" description="EGF-like" evidence="8">
    <location>
        <begin position="108"/>
        <end position="145"/>
    </location>
</feature>
<evidence type="ECO:0000313" key="9">
    <source>
        <dbReference type="EMBL" id="KAH3855927.1"/>
    </source>
</evidence>
<dbReference type="AlphaFoldDB" id="A0A9D4LET7"/>
<keyword evidence="7" id="KW-0472">Membrane</keyword>
<keyword evidence="7" id="KW-0812">Transmembrane</keyword>
<evidence type="ECO:0000256" key="3">
    <source>
        <dbReference type="ARBA" id="ARBA00022737"/>
    </source>
</evidence>
<dbReference type="SUPFAM" id="SSF57196">
    <property type="entry name" value="EGF/Laminin"/>
    <property type="match status" value="1"/>
</dbReference>
<evidence type="ECO:0000256" key="1">
    <source>
        <dbReference type="ARBA" id="ARBA00022536"/>
    </source>
</evidence>
<dbReference type="Gene3D" id="2.10.25.10">
    <property type="entry name" value="Laminin"/>
    <property type="match status" value="5"/>
</dbReference>
<dbReference type="InterPro" id="IPR009030">
    <property type="entry name" value="Growth_fac_rcpt_cys_sf"/>
</dbReference>
<dbReference type="InterPro" id="IPR018097">
    <property type="entry name" value="EGF_Ca-bd_CS"/>
</dbReference>
<dbReference type="EMBL" id="JAIWYP010000003">
    <property type="protein sequence ID" value="KAH3855927.1"/>
    <property type="molecule type" value="Genomic_DNA"/>
</dbReference>
<dbReference type="FunFam" id="2.10.25.10:FF:000038">
    <property type="entry name" value="Fibrillin 2"/>
    <property type="match status" value="1"/>
</dbReference>
<reference evidence="9" key="2">
    <citation type="submission" date="2020-11" db="EMBL/GenBank/DDBJ databases">
        <authorList>
            <person name="McCartney M.A."/>
            <person name="Auch B."/>
            <person name="Kono T."/>
            <person name="Mallez S."/>
            <person name="Becker A."/>
            <person name="Gohl D.M."/>
            <person name="Silverstein K.A.T."/>
            <person name="Koren S."/>
            <person name="Bechman K.B."/>
            <person name="Herman A."/>
            <person name="Abrahante J.E."/>
            <person name="Garbe J."/>
        </authorList>
    </citation>
    <scope>NUCLEOTIDE SEQUENCE</scope>
    <source>
        <strain evidence="9">Duluth1</strain>
        <tissue evidence="9">Whole animal</tissue>
    </source>
</reference>
<protein>
    <recommendedName>
        <fullName evidence="8">EGF-like domain-containing protein</fullName>
    </recommendedName>
</protein>
<accession>A0A9D4LET7</accession>
<reference evidence="9" key="1">
    <citation type="journal article" date="2019" name="bioRxiv">
        <title>The Genome of the Zebra Mussel, Dreissena polymorpha: A Resource for Invasive Species Research.</title>
        <authorList>
            <person name="McCartney M.A."/>
            <person name="Auch B."/>
            <person name="Kono T."/>
            <person name="Mallez S."/>
            <person name="Zhang Y."/>
            <person name="Obille A."/>
            <person name="Becker A."/>
            <person name="Abrahante J.E."/>
            <person name="Garbe J."/>
            <person name="Badalamenti J.P."/>
            <person name="Herman A."/>
            <person name="Mangelson H."/>
            <person name="Liachko I."/>
            <person name="Sullivan S."/>
            <person name="Sone E.D."/>
            <person name="Koren S."/>
            <person name="Silverstein K.A.T."/>
            <person name="Beckman K.B."/>
            <person name="Gohl D.M."/>
        </authorList>
    </citation>
    <scope>NUCLEOTIDE SEQUENCE</scope>
    <source>
        <strain evidence="9">Duluth1</strain>
        <tissue evidence="9">Whole animal</tissue>
    </source>
</reference>
<evidence type="ECO:0000256" key="2">
    <source>
        <dbReference type="ARBA" id="ARBA00022729"/>
    </source>
</evidence>
<dbReference type="InterPro" id="IPR049883">
    <property type="entry name" value="NOTCH1_EGF-like"/>
</dbReference>
<evidence type="ECO:0000259" key="8">
    <source>
        <dbReference type="PROSITE" id="PS50026"/>
    </source>
</evidence>
<dbReference type="CDD" id="cd00054">
    <property type="entry name" value="EGF_CA"/>
    <property type="match status" value="4"/>
</dbReference>
<dbReference type="PROSITE" id="PS00022">
    <property type="entry name" value="EGF_1"/>
    <property type="match status" value="4"/>
</dbReference>